<dbReference type="SMART" id="SM01211">
    <property type="entry name" value="GATase_5"/>
    <property type="match status" value="1"/>
</dbReference>
<accession>T1BAT2</accession>
<name>T1BAT2_9ZZZZ</name>
<gene>
    <name evidence="1" type="ORF">B2A_00905</name>
</gene>
<evidence type="ECO:0000313" key="1">
    <source>
        <dbReference type="EMBL" id="EQD66982.1"/>
    </source>
</evidence>
<protein>
    <submittedName>
        <fullName evidence="1">Phosphoribosylformylglycinamidine (FGAM) synthase</fullName>
    </submittedName>
</protein>
<sequence length="121" mass="13496">VTVEVIDSPSIFLRGMAGSRIPVVVAHGEGRAEWRGGEKPDHSACLRYVDNRGKPTEAYPLNPNGSPGGHTGFHAADGRVLALMPHPERVFRSVQMSWRPERWGEDSPWLRLFRNARAWLG</sequence>
<dbReference type="SUPFAM" id="SSF52317">
    <property type="entry name" value="Class I glutamine amidotransferase-like"/>
    <property type="match status" value="1"/>
</dbReference>
<dbReference type="PANTHER" id="PTHR10099">
    <property type="entry name" value="PHOSPHORIBOSYLFORMYLGLYCINAMIDINE SYNTHASE"/>
    <property type="match status" value="1"/>
</dbReference>
<reference evidence="1" key="2">
    <citation type="journal article" date="2014" name="ISME J.">
        <title>Microbial stratification in low pH oxic and suboxic macroscopic growths along an acid mine drainage.</title>
        <authorList>
            <person name="Mendez-Garcia C."/>
            <person name="Mesa V."/>
            <person name="Sprenger R.R."/>
            <person name="Richter M."/>
            <person name="Diez M.S."/>
            <person name="Solano J."/>
            <person name="Bargiela R."/>
            <person name="Golyshina O.V."/>
            <person name="Manteca A."/>
            <person name="Ramos J.L."/>
            <person name="Gallego J.R."/>
            <person name="Llorente I."/>
            <person name="Martins Dos Santos V.A."/>
            <person name="Jensen O.N."/>
            <person name="Pelaez A.I."/>
            <person name="Sanchez J."/>
            <person name="Ferrer M."/>
        </authorList>
    </citation>
    <scope>NUCLEOTIDE SEQUENCE</scope>
</reference>
<dbReference type="Pfam" id="PF13507">
    <property type="entry name" value="GATase_5"/>
    <property type="match status" value="1"/>
</dbReference>
<feature type="non-terminal residue" evidence="1">
    <location>
        <position position="1"/>
    </location>
</feature>
<dbReference type="GO" id="GO:0006164">
    <property type="term" value="P:purine nucleotide biosynthetic process"/>
    <property type="evidence" value="ECO:0007669"/>
    <property type="project" value="TreeGrafter"/>
</dbReference>
<dbReference type="EMBL" id="AUZZ01000697">
    <property type="protein sequence ID" value="EQD66982.1"/>
    <property type="molecule type" value="Genomic_DNA"/>
</dbReference>
<reference evidence="1" key="1">
    <citation type="submission" date="2013-08" db="EMBL/GenBank/DDBJ databases">
        <authorList>
            <person name="Mendez C."/>
            <person name="Richter M."/>
            <person name="Ferrer M."/>
            <person name="Sanchez J."/>
        </authorList>
    </citation>
    <scope>NUCLEOTIDE SEQUENCE</scope>
</reference>
<dbReference type="PANTHER" id="PTHR10099:SF1">
    <property type="entry name" value="PHOSPHORIBOSYLFORMYLGLYCINAMIDINE SYNTHASE"/>
    <property type="match status" value="1"/>
</dbReference>
<dbReference type="GO" id="GO:0004642">
    <property type="term" value="F:phosphoribosylformylglycinamidine synthase activity"/>
    <property type="evidence" value="ECO:0007669"/>
    <property type="project" value="TreeGrafter"/>
</dbReference>
<proteinExistence type="predicted"/>
<dbReference type="GO" id="GO:0005737">
    <property type="term" value="C:cytoplasm"/>
    <property type="evidence" value="ECO:0007669"/>
    <property type="project" value="TreeGrafter"/>
</dbReference>
<organism evidence="1">
    <name type="scientific">mine drainage metagenome</name>
    <dbReference type="NCBI Taxonomy" id="410659"/>
    <lineage>
        <taxon>unclassified sequences</taxon>
        <taxon>metagenomes</taxon>
        <taxon>ecological metagenomes</taxon>
    </lineage>
</organism>
<dbReference type="Gene3D" id="3.40.50.880">
    <property type="match status" value="1"/>
</dbReference>
<dbReference type="InterPro" id="IPR029062">
    <property type="entry name" value="Class_I_gatase-like"/>
</dbReference>
<comment type="caution">
    <text evidence="1">The sequence shown here is derived from an EMBL/GenBank/DDBJ whole genome shotgun (WGS) entry which is preliminary data.</text>
</comment>
<dbReference type="AlphaFoldDB" id="T1BAT2"/>